<dbReference type="STRING" id="9597.ENSPPAP00000035484"/>
<keyword evidence="3" id="KW-1133">Transmembrane helix</keyword>
<reference evidence="5 6" key="1">
    <citation type="journal article" date="2012" name="Nature">
        <title>The bonobo genome compared with the chimpanzee and human genomes.</title>
        <authorList>
            <person name="Prufer K."/>
            <person name="Munch K."/>
            <person name="Hellmann I."/>
            <person name="Akagi K."/>
            <person name="Miller J.R."/>
            <person name="Walenz B."/>
            <person name="Koren S."/>
            <person name="Sutton G."/>
            <person name="Kodira C."/>
            <person name="Winer R."/>
            <person name="Knight J.R."/>
            <person name="Mullikin J.C."/>
            <person name="Meader S.J."/>
            <person name="Ponting C.P."/>
            <person name="Lunter G."/>
            <person name="Higashino S."/>
            <person name="Hobolth A."/>
            <person name="Dutheil J."/>
            <person name="Karakoc E."/>
            <person name="Alkan C."/>
            <person name="Sajjadian S."/>
            <person name="Catacchio C.R."/>
            <person name="Ventura M."/>
            <person name="Marques-Bonet T."/>
            <person name="Eichler E.E."/>
            <person name="Andre C."/>
            <person name="Atencia R."/>
            <person name="Mugisha L."/>
            <person name="Junhold J."/>
            <person name="Patterson N."/>
            <person name="Siebauer M."/>
            <person name="Good J.M."/>
            <person name="Fischer A."/>
            <person name="Ptak S.E."/>
            <person name="Lachmann M."/>
            <person name="Symer D.E."/>
            <person name="Mailund T."/>
            <person name="Schierup M.H."/>
            <person name="Andres A.M."/>
            <person name="Kelso J."/>
            <person name="Paabo S."/>
        </authorList>
    </citation>
    <scope>NUCLEOTIDE SEQUENCE [LARGE SCALE GENOMIC DNA]</scope>
</reference>
<evidence type="ECO:0000256" key="2">
    <source>
        <dbReference type="SAM" id="MobiDB-lite"/>
    </source>
</evidence>
<comment type="similarity">
    <text evidence="1">Belongs to the NPIP family.</text>
</comment>
<evidence type="ECO:0000313" key="6">
    <source>
        <dbReference type="Proteomes" id="UP000240080"/>
    </source>
</evidence>
<accession>A0A2R9CAW0</accession>
<dbReference type="AlphaFoldDB" id="A0A2R9CAW0"/>
<proteinExistence type="inferred from homology"/>
<feature type="domain" description="Nuclear pore complex interacting protein N-terminal" evidence="4">
    <location>
        <begin position="46"/>
        <end position="268"/>
    </location>
</feature>
<feature type="region of interest" description="Disordered" evidence="2">
    <location>
        <begin position="159"/>
        <end position="179"/>
    </location>
</feature>
<protein>
    <recommendedName>
        <fullName evidence="4">Nuclear pore complex interacting protein N-terminal domain-containing protein</fullName>
    </recommendedName>
</protein>
<keyword evidence="3" id="KW-0812">Transmembrane</keyword>
<keyword evidence="3" id="KW-0472">Membrane</keyword>
<dbReference type="GeneTree" id="ENSGT00540000072033"/>
<dbReference type="InterPro" id="IPR054697">
    <property type="entry name" value="NPIP_N"/>
</dbReference>
<reference evidence="5" key="2">
    <citation type="submission" date="2025-08" db="UniProtKB">
        <authorList>
            <consortium name="Ensembl"/>
        </authorList>
    </citation>
    <scope>IDENTIFICATION</scope>
</reference>
<organism evidence="5 6">
    <name type="scientific">Pan paniscus</name>
    <name type="common">Pygmy chimpanzee</name>
    <name type="synonym">Bonobo</name>
    <dbReference type="NCBI Taxonomy" id="9597"/>
    <lineage>
        <taxon>Eukaryota</taxon>
        <taxon>Metazoa</taxon>
        <taxon>Chordata</taxon>
        <taxon>Craniata</taxon>
        <taxon>Vertebrata</taxon>
        <taxon>Euteleostomi</taxon>
        <taxon>Mammalia</taxon>
        <taxon>Eutheria</taxon>
        <taxon>Euarchontoglires</taxon>
        <taxon>Primates</taxon>
        <taxon>Haplorrhini</taxon>
        <taxon>Catarrhini</taxon>
        <taxon>Hominidae</taxon>
        <taxon>Pan</taxon>
    </lineage>
</organism>
<evidence type="ECO:0000256" key="1">
    <source>
        <dbReference type="ARBA" id="ARBA00008971"/>
    </source>
</evidence>
<dbReference type="PANTHER" id="PTHR15438">
    <property type="entry name" value="NUCLEAR PORE COMPLEX INTERACTING PROTEIN"/>
    <property type="match status" value="1"/>
</dbReference>
<dbReference type="InterPro" id="IPR009443">
    <property type="entry name" value="NPIP"/>
</dbReference>
<evidence type="ECO:0000313" key="5">
    <source>
        <dbReference type="Ensembl" id="ENSPPAP00000035484.1"/>
    </source>
</evidence>
<dbReference type="Pfam" id="PF06409">
    <property type="entry name" value="NPIP"/>
    <property type="match status" value="1"/>
</dbReference>
<name>A0A2R9CAW0_PANPA</name>
<dbReference type="PANTHER" id="PTHR15438:SF11">
    <property type="match status" value="1"/>
</dbReference>
<evidence type="ECO:0000256" key="3">
    <source>
        <dbReference type="SAM" id="Phobius"/>
    </source>
</evidence>
<evidence type="ECO:0000259" key="4">
    <source>
        <dbReference type="Pfam" id="PF06409"/>
    </source>
</evidence>
<sequence length="292" mass="33464">VLKVFIVLTPQFLSRDKDQLTKELQQHVKSVTVSCKSPRKVILFHIVNFLPGHFHPGPDFFGIPWMLIIIVGSLGIYKLAIFFCKTSLGVSTLTFPRGGLNMDLQGKACRSNSHRQEGIKMDLKYSFTSWRSTEAKVQAKVQKVMMKVNSHCEISGQRKTAEEEKLRMKEREREEKERRLSEVEETMKLALEKIPICKWVQKPTPASWESADRPFCCKKGPQPLGKFVHFSLAFRPSRDMDVFFSPQLCAQALQREMAERKAACKQHSPISVVNCVEQKRPHPHPVVRGSIF</sequence>
<reference evidence="5" key="3">
    <citation type="submission" date="2025-09" db="UniProtKB">
        <authorList>
            <consortium name="Ensembl"/>
        </authorList>
    </citation>
    <scope>IDENTIFICATION</scope>
</reference>
<dbReference type="EMBL" id="AJFE02041537">
    <property type="status" value="NOT_ANNOTATED_CDS"/>
    <property type="molecule type" value="Genomic_DNA"/>
</dbReference>
<feature type="transmembrane region" description="Helical" evidence="3">
    <location>
        <begin position="63"/>
        <end position="84"/>
    </location>
</feature>
<dbReference type="Ensembl" id="ENSPPAT00000058373.1">
    <property type="protein sequence ID" value="ENSPPAP00000035484.1"/>
    <property type="gene ID" value="ENSPPAG00000040556.1"/>
</dbReference>
<dbReference type="OMA" id="NSHCEIS"/>
<dbReference type="Proteomes" id="UP000240080">
    <property type="component" value="Chromosome 10"/>
</dbReference>
<dbReference type="Bgee" id="ENSPPAG00000040556">
    <property type="expression patterns" value="Expressed in testis and 6 other cell types or tissues"/>
</dbReference>
<keyword evidence="6" id="KW-1185">Reference proteome</keyword>